<evidence type="ECO:0000256" key="1">
    <source>
        <dbReference type="SAM" id="MobiDB-lite"/>
    </source>
</evidence>
<dbReference type="Pfam" id="PF00443">
    <property type="entry name" value="UCH"/>
    <property type="match status" value="1"/>
</dbReference>
<dbReference type="SUPFAM" id="SSF54001">
    <property type="entry name" value="Cysteine proteinases"/>
    <property type="match status" value="1"/>
</dbReference>
<feature type="compositionally biased region" description="Basic and acidic residues" evidence="1">
    <location>
        <begin position="521"/>
        <end position="534"/>
    </location>
</feature>
<dbReference type="GO" id="GO:0005829">
    <property type="term" value="C:cytosol"/>
    <property type="evidence" value="ECO:0007669"/>
    <property type="project" value="TreeGrafter"/>
</dbReference>
<evidence type="ECO:0000259" key="2">
    <source>
        <dbReference type="PROSITE" id="PS50235"/>
    </source>
</evidence>
<name>A0A5J4Z2C9_PORPP</name>
<keyword evidence="4" id="KW-1185">Reference proteome</keyword>
<feature type="compositionally biased region" description="Polar residues" evidence="1">
    <location>
        <begin position="76"/>
        <end position="99"/>
    </location>
</feature>
<keyword evidence="3" id="KW-0378">Hydrolase</keyword>
<dbReference type="Proteomes" id="UP000324585">
    <property type="component" value="Unassembled WGS sequence"/>
</dbReference>
<evidence type="ECO:0000313" key="4">
    <source>
        <dbReference type="Proteomes" id="UP000324585"/>
    </source>
</evidence>
<dbReference type="InterPro" id="IPR038765">
    <property type="entry name" value="Papain-like_cys_pep_sf"/>
</dbReference>
<feature type="compositionally biased region" description="Polar residues" evidence="1">
    <location>
        <begin position="107"/>
        <end position="119"/>
    </location>
</feature>
<dbReference type="PROSITE" id="PS00972">
    <property type="entry name" value="USP_1"/>
    <property type="match status" value="1"/>
</dbReference>
<sequence length="1475" mass="161354">MAANAAEMRAQLVDVYGFSADIVDLVLRDPGVTSVDTAVDRVLQMQNEHPAQRASASPHMARASPSAPPQSPARSEQSGTSKFDSTNGAPSGTGNNHGTSRGARPVTRSQTPRHVEQQLTGDEALQQALEMSRRDFEAKQQQLGDWTSHPDQGTPAPSGRNPHTRAGPPSQSDAPLLLEYTPQSDEQDVEMNKAIEASIREQQQQQQQLWTSSSSNTFQNQGGGPSLLGWKQPLPELASERARVSWDIPVGIRNVGNTCYLNSVLQVYFFVSDFRRAILGFRPSCNTIGKTRRQDRDNDVEMSILGEENQGELNRQKPQLEEAQQTENTAEAVQVVQELQQLFGRMAMSTCRYVDPSRLVQALDRAMKGSLHFGGQQDATEFNQKFLDIVEAALEHGSIDATEGIPTAQRSADHPDAMNEAASPTLRQQGSGNTNNLVRRLFSSFFEQQLVLDSGASLEPLRGETSALILDASAGNIDRAMMDFTSTRIEYRHENIPSADHRAEMDCTAPAAPASATGLADGDHQHELESDVRDSASLGVLPSRGGAESGPMTKRATPTRTSVTKNVWFTSLASVLTVYIQRVKFNRETAEAEKSLECFDFAAEWRLDRYLFCNKASILRARAAASDVCHRISATAKEIAALEFYEPAAVAHDSRSPRLSNLKDTKDDIDIAGAMDTAADVDPAQPLRQSVEDTASAVMLPRVPMQLAYQAVLARLHQHAYAEAHLDAEPSKATTIVDTADAHEKRQLISCLQEICARDCIELRALRARLGQLVDEESRAYACVPRNVMHERLLFGVLVHDGVPGSGHYFVYILRGPRAKAASNSHPDLVSPPQWVKISDLSVSDVGADEVWRRAGSSFCSCSSANHSSTCQASANTSSALLSSAYGLVYLDTALAGQIVASDGTVLRHEAAALLPVDVVRQIQRENGQLARELAAQREKERRAEAHLDACKVVAECARMLHATLLEQPSGARLTSFFEFAALYLPALELVVSALDAAYSQLRKVPRHSLFAHCARTAHALDFPILIPDVDDADADIVDETELWKDQQQHDHEHILSELFTGILKAPVCSVVDMSVVQGSTFILQRERPHHGHTASTPQMQTHSGLPPLDLKGAQHNLARTMLNVREVLHVAAHHACALRTYGLALRALLHWQAVLEALLYDLPLLALDRLWCFAKKTYLDTWSSAADNDSMAMNLFLSDPQLASLRREEEMLELLPVVLVCGSNDVMRSLEAAILSRDMKAQLQLLGSIERVARIAICMLERGHFAIQQLAKAWTRFYVSWKESQLDGPNTPMDTTTAGPAGMRGPARSQANDVWSEMEALCALFAQHAAPMSLDRDNGMMDAVHHAQAPDTPPDPAVARAQMQLFERQDEVSVCIESGAAARSEASRSGAGSAEGVVAMPHLLPNAAECRRLCEAYESHRNVLESVLPPAPRSANERDLDGAAVRLDEALHGGALDHVLRRYFPAPYETSSAP</sequence>
<dbReference type="PANTHER" id="PTHR24006:SF827">
    <property type="entry name" value="UBIQUITIN CARBOXYL-TERMINAL HYDROLASE 34"/>
    <property type="match status" value="1"/>
</dbReference>
<organism evidence="3 4">
    <name type="scientific">Porphyridium purpureum</name>
    <name type="common">Red alga</name>
    <name type="synonym">Porphyridium cruentum</name>
    <dbReference type="NCBI Taxonomy" id="35688"/>
    <lineage>
        <taxon>Eukaryota</taxon>
        <taxon>Rhodophyta</taxon>
        <taxon>Bangiophyceae</taxon>
        <taxon>Porphyridiales</taxon>
        <taxon>Porphyridiaceae</taxon>
        <taxon>Porphyridium</taxon>
    </lineage>
</organism>
<feature type="region of interest" description="Disordered" evidence="1">
    <location>
        <begin position="199"/>
        <end position="224"/>
    </location>
</feature>
<dbReference type="EMBL" id="VRMN01000001">
    <property type="protein sequence ID" value="KAA8498099.1"/>
    <property type="molecule type" value="Genomic_DNA"/>
</dbReference>
<feature type="domain" description="USP" evidence="2">
    <location>
        <begin position="250"/>
        <end position="893"/>
    </location>
</feature>
<feature type="region of interest" description="Disordered" evidence="1">
    <location>
        <begin position="512"/>
        <end position="560"/>
    </location>
</feature>
<reference evidence="3" key="1">
    <citation type="submission" date="2019-09" db="EMBL/GenBank/DDBJ databases">
        <title>Expansion of phycobilisome linker gene families in mesophilic red algae.</title>
        <authorList>
            <person name="Lee J."/>
        </authorList>
    </citation>
    <scope>NUCLEOTIDE SEQUENCE [LARGE SCALE GENOMIC DNA]</scope>
    <source>
        <strain evidence="3">CCMP 1328</strain>
        <tissue evidence="3">Unicellular</tissue>
    </source>
</reference>
<dbReference type="GO" id="GO:0004843">
    <property type="term" value="F:cysteine-type deubiquitinase activity"/>
    <property type="evidence" value="ECO:0007669"/>
    <property type="project" value="InterPro"/>
</dbReference>
<evidence type="ECO:0000313" key="3">
    <source>
        <dbReference type="EMBL" id="KAA8498099.1"/>
    </source>
</evidence>
<accession>A0A5J4Z2C9</accession>
<dbReference type="GO" id="GO:0005634">
    <property type="term" value="C:nucleus"/>
    <property type="evidence" value="ECO:0007669"/>
    <property type="project" value="TreeGrafter"/>
</dbReference>
<dbReference type="InterPro" id="IPR018200">
    <property type="entry name" value="USP_CS"/>
</dbReference>
<dbReference type="PANTHER" id="PTHR24006">
    <property type="entry name" value="UBIQUITIN CARBOXYL-TERMINAL HYDROLASE"/>
    <property type="match status" value="1"/>
</dbReference>
<feature type="region of interest" description="Disordered" evidence="1">
    <location>
        <begin position="133"/>
        <end position="176"/>
    </location>
</feature>
<feature type="compositionally biased region" description="Polar residues" evidence="1">
    <location>
        <begin position="139"/>
        <end position="151"/>
    </location>
</feature>
<feature type="region of interest" description="Disordered" evidence="1">
    <location>
        <begin position="47"/>
        <end position="119"/>
    </location>
</feature>
<dbReference type="OrthoDB" id="2420415at2759"/>
<dbReference type="GO" id="GO:0016579">
    <property type="term" value="P:protein deubiquitination"/>
    <property type="evidence" value="ECO:0007669"/>
    <property type="project" value="InterPro"/>
</dbReference>
<protein>
    <submittedName>
        <fullName evidence="3">Ubiquitin carboxyl-terminal hydrolase 48</fullName>
    </submittedName>
</protein>
<feature type="compositionally biased region" description="Polar residues" evidence="1">
    <location>
        <begin position="209"/>
        <end position="220"/>
    </location>
</feature>
<gene>
    <name evidence="3" type="ORF">FVE85_5684</name>
</gene>
<proteinExistence type="predicted"/>
<dbReference type="PROSITE" id="PS50235">
    <property type="entry name" value="USP_3"/>
    <property type="match status" value="1"/>
</dbReference>
<dbReference type="Gene3D" id="3.90.70.10">
    <property type="entry name" value="Cysteine proteinases"/>
    <property type="match status" value="1"/>
</dbReference>
<dbReference type="InterPro" id="IPR050164">
    <property type="entry name" value="Peptidase_C19"/>
</dbReference>
<comment type="caution">
    <text evidence="3">The sequence shown here is derived from an EMBL/GenBank/DDBJ whole genome shotgun (WGS) entry which is preliminary data.</text>
</comment>
<dbReference type="InterPro" id="IPR028889">
    <property type="entry name" value="USP"/>
</dbReference>
<dbReference type="InterPro" id="IPR001394">
    <property type="entry name" value="Peptidase_C19_UCH"/>
</dbReference>
<feature type="region of interest" description="Disordered" evidence="1">
    <location>
        <begin position="1287"/>
        <end position="1309"/>
    </location>
</feature>